<evidence type="ECO:0000313" key="2">
    <source>
        <dbReference type="EMBL" id="GAA1244346.1"/>
    </source>
</evidence>
<dbReference type="Proteomes" id="UP001500037">
    <property type="component" value="Unassembled WGS sequence"/>
</dbReference>
<feature type="region of interest" description="Disordered" evidence="1">
    <location>
        <begin position="92"/>
        <end position="132"/>
    </location>
</feature>
<evidence type="ECO:0008006" key="4">
    <source>
        <dbReference type="Google" id="ProtNLM"/>
    </source>
</evidence>
<comment type="caution">
    <text evidence="2">The sequence shown here is derived from an EMBL/GenBank/DDBJ whole genome shotgun (WGS) entry which is preliminary data.</text>
</comment>
<gene>
    <name evidence="2" type="ORF">GCM10009665_38910</name>
</gene>
<feature type="compositionally biased region" description="Low complexity" evidence="1">
    <location>
        <begin position="474"/>
        <end position="493"/>
    </location>
</feature>
<keyword evidence="3" id="KW-1185">Reference proteome</keyword>
<name>A0ABN1WBN0_9ACTN</name>
<feature type="compositionally biased region" description="Pro residues" evidence="1">
    <location>
        <begin position="412"/>
        <end position="437"/>
    </location>
</feature>
<reference evidence="2 3" key="1">
    <citation type="journal article" date="2019" name="Int. J. Syst. Evol. Microbiol.">
        <title>The Global Catalogue of Microorganisms (GCM) 10K type strain sequencing project: providing services to taxonomists for standard genome sequencing and annotation.</title>
        <authorList>
            <consortium name="The Broad Institute Genomics Platform"/>
            <consortium name="The Broad Institute Genome Sequencing Center for Infectious Disease"/>
            <person name="Wu L."/>
            <person name="Ma J."/>
        </authorList>
    </citation>
    <scope>NUCLEOTIDE SEQUENCE [LARGE SCALE GENOMIC DNA]</scope>
    <source>
        <strain evidence="2 3">JCM 13004</strain>
    </source>
</reference>
<feature type="compositionally biased region" description="Low complexity" evidence="1">
    <location>
        <begin position="396"/>
        <end position="408"/>
    </location>
</feature>
<dbReference type="RefSeq" id="WP_344443018.1">
    <property type="nucleotide sequence ID" value="NZ_BAAALF010000067.1"/>
</dbReference>
<evidence type="ECO:0000313" key="3">
    <source>
        <dbReference type="Proteomes" id="UP001500037"/>
    </source>
</evidence>
<accession>A0ABN1WBN0</accession>
<protein>
    <recommendedName>
        <fullName evidence="4">Helix-turn-helix protein</fullName>
    </recommendedName>
</protein>
<feature type="compositionally biased region" description="Gly residues" evidence="1">
    <location>
        <begin position="99"/>
        <end position="111"/>
    </location>
</feature>
<proteinExistence type="predicted"/>
<dbReference type="EMBL" id="BAAALF010000067">
    <property type="protein sequence ID" value="GAA1244346.1"/>
    <property type="molecule type" value="Genomic_DNA"/>
</dbReference>
<feature type="region of interest" description="Disordered" evidence="1">
    <location>
        <begin position="395"/>
        <end position="500"/>
    </location>
</feature>
<sequence>MARKPRPIDPAEGPLQAFAHDLRTVREEAGNPTYRALAALAGFGASTLSDAAGGMRQPSLEVTLAYVGACGGDIRLWQRRWEELNRTLAAQRAELRPDGTGGADGTGGSGADGTDQATAPVDGTPDGPSAEQDVEQVRISVDELHGRPADRRRWSRRSGLVAVAAAVAVSCGLLGAQLHPSGKAVHAPSPCAIATAVPSPGTVSAAGPSGTSTDPAAVATAATPGPATPAPVLFTGMSYGSGAHVRAGASLNASLLRTVPAGCPLPFVGYCVGDVVHDATGGSDDMRWFELQGGGVVASAVVHGNPPSSLAPTRCADDVPMPTSIALTITQQGPDGNTVDLTATGPNLGIVGFAAYFAAGGTETKPIWHSLGMNSSVVTGFASLWRLGPLWPGPAAPSSTAGPGEPSGPAGPGTPPGTPPATPPATDPAASGPPPAGPQAAQAPITVVAPACLGGSGPTGTVDARLLPPPGAPAQPAELDPQQLATAAQAACQYPGPNRS</sequence>
<organism evidence="2 3">
    <name type="scientific">Kitasatospora nipponensis</name>
    <dbReference type="NCBI Taxonomy" id="258049"/>
    <lineage>
        <taxon>Bacteria</taxon>
        <taxon>Bacillati</taxon>
        <taxon>Actinomycetota</taxon>
        <taxon>Actinomycetes</taxon>
        <taxon>Kitasatosporales</taxon>
        <taxon>Streptomycetaceae</taxon>
        <taxon>Kitasatospora</taxon>
    </lineage>
</organism>
<evidence type="ECO:0000256" key="1">
    <source>
        <dbReference type="SAM" id="MobiDB-lite"/>
    </source>
</evidence>